<dbReference type="AlphaFoldDB" id="A0A382RBH0"/>
<gene>
    <name evidence="1" type="ORF">METZ01_LOCUS347893</name>
</gene>
<accession>A0A382RBH0</accession>
<dbReference type="EMBL" id="UINC01120510">
    <property type="protein sequence ID" value="SVC95039.1"/>
    <property type="molecule type" value="Genomic_DNA"/>
</dbReference>
<sequence>MLNTLYLSLSSGFKAISKNQSIADNPLEFNSSGNAFDLIERFP</sequence>
<name>A0A382RBH0_9ZZZZ</name>
<proteinExistence type="predicted"/>
<reference evidence="1" key="1">
    <citation type="submission" date="2018-05" db="EMBL/GenBank/DDBJ databases">
        <authorList>
            <person name="Lanie J.A."/>
            <person name="Ng W.-L."/>
            <person name="Kazmierczak K.M."/>
            <person name="Andrzejewski T.M."/>
            <person name="Davidsen T.M."/>
            <person name="Wayne K.J."/>
            <person name="Tettelin H."/>
            <person name="Glass J.I."/>
            <person name="Rusch D."/>
            <person name="Podicherti R."/>
            <person name="Tsui H.-C.T."/>
            <person name="Winkler M.E."/>
        </authorList>
    </citation>
    <scope>NUCLEOTIDE SEQUENCE</scope>
</reference>
<protein>
    <submittedName>
        <fullName evidence="1">Uncharacterized protein</fullName>
    </submittedName>
</protein>
<organism evidence="1">
    <name type="scientific">marine metagenome</name>
    <dbReference type="NCBI Taxonomy" id="408172"/>
    <lineage>
        <taxon>unclassified sequences</taxon>
        <taxon>metagenomes</taxon>
        <taxon>ecological metagenomes</taxon>
    </lineage>
</organism>
<evidence type="ECO:0000313" key="1">
    <source>
        <dbReference type="EMBL" id="SVC95039.1"/>
    </source>
</evidence>